<gene>
    <name evidence="2" type="ORF">QQF64_013623</name>
</gene>
<dbReference type="SUPFAM" id="SSF56349">
    <property type="entry name" value="DNA breaking-rejoining enzymes"/>
    <property type="match status" value="1"/>
</dbReference>
<comment type="caution">
    <text evidence="2">The sequence shown here is derived from an EMBL/GenBank/DDBJ whole genome shotgun (WGS) entry which is preliminary data.</text>
</comment>
<evidence type="ECO:0008006" key="4">
    <source>
        <dbReference type="Google" id="ProtNLM"/>
    </source>
</evidence>
<sequence>MQFALDFSRVTFKTNSAFVPKVSESTLAYRQVDLRAFHPPPFSSSEEERLHRLCPVRVLHHYVDGTKGLRKGNQLFVSWADSHKGKPISRQRLSHWLVEAIILAYNSVGLSPPEGLKAHSTRSLATSWAAFRGMSIQDICAAASWASALTFVRECFTSFIFTSPFHLVNK</sequence>
<accession>A0ABR3LRN3</accession>
<evidence type="ECO:0000313" key="3">
    <source>
        <dbReference type="Proteomes" id="UP001558613"/>
    </source>
</evidence>
<dbReference type="EMBL" id="JAYMGO010000019">
    <property type="protein sequence ID" value="KAL1255562.1"/>
    <property type="molecule type" value="Genomic_DNA"/>
</dbReference>
<reference evidence="2 3" key="1">
    <citation type="submission" date="2023-09" db="EMBL/GenBank/DDBJ databases">
        <authorList>
            <person name="Wang M."/>
        </authorList>
    </citation>
    <scope>NUCLEOTIDE SEQUENCE [LARGE SCALE GENOMIC DNA]</scope>
    <source>
        <strain evidence="2">GT-2023</strain>
        <tissue evidence="2">Liver</tissue>
    </source>
</reference>
<organism evidence="2 3">
    <name type="scientific">Cirrhinus molitorella</name>
    <name type="common">mud carp</name>
    <dbReference type="NCBI Taxonomy" id="172907"/>
    <lineage>
        <taxon>Eukaryota</taxon>
        <taxon>Metazoa</taxon>
        <taxon>Chordata</taxon>
        <taxon>Craniata</taxon>
        <taxon>Vertebrata</taxon>
        <taxon>Euteleostomi</taxon>
        <taxon>Actinopterygii</taxon>
        <taxon>Neopterygii</taxon>
        <taxon>Teleostei</taxon>
        <taxon>Ostariophysi</taxon>
        <taxon>Cypriniformes</taxon>
        <taxon>Cyprinidae</taxon>
        <taxon>Labeoninae</taxon>
        <taxon>Labeonini</taxon>
        <taxon>Cirrhinus</taxon>
    </lineage>
</organism>
<evidence type="ECO:0000313" key="2">
    <source>
        <dbReference type="EMBL" id="KAL1255562.1"/>
    </source>
</evidence>
<dbReference type="Proteomes" id="UP001558613">
    <property type="component" value="Unassembled WGS sequence"/>
</dbReference>
<keyword evidence="1" id="KW-0233">DNA recombination</keyword>
<dbReference type="PANTHER" id="PTHR35617:SF3">
    <property type="entry name" value="CORE-BINDING (CB) DOMAIN-CONTAINING PROTEIN"/>
    <property type="match status" value="1"/>
</dbReference>
<keyword evidence="3" id="KW-1185">Reference proteome</keyword>
<dbReference type="InterPro" id="IPR011010">
    <property type="entry name" value="DNA_brk_join_enz"/>
</dbReference>
<proteinExistence type="predicted"/>
<name>A0ABR3LRN3_9TELE</name>
<evidence type="ECO:0000256" key="1">
    <source>
        <dbReference type="ARBA" id="ARBA00023172"/>
    </source>
</evidence>
<dbReference type="InterPro" id="IPR013762">
    <property type="entry name" value="Integrase-like_cat_sf"/>
</dbReference>
<dbReference type="PANTHER" id="PTHR35617">
    <property type="entry name" value="PHAGE_INTEGRASE DOMAIN-CONTAINING PROTEIN"/>
    <property type="match status" value="1"/>
</dbReference>
<dbReference type="Gene3D" id="1.10.443.10">
    <property type="entry name" value="Intergrase catalytic core"/>
    <property type="match status" value="1"/>
</dbReference>
<protein>
    <recommendedName>
        <fullName evidence="4">Tyr recombinase domain-containing protein</fullName>
    </recommendedName>
</protein>